<dbReference type="PIRSF" id="PIRSF037871">
    <property type="entry name" value="TIM44"/>
    <property type="match status" value="1"/>
</dbReference>
<keyword evidence="9 13" id="KW-0811">Translocation</keyword>
<evidence type="ECO:0000256" key="4">
    <source>
        <dbReference type="ARBA" id="ARBA00022741"/>
    </source>
</evidence>
<dbReference type="FunCoup" id="A0A0C3PHV9">
    <property type="interactions" value="372"/>
</dbReference>
<dbReference type="InterPro" id="IPR039544">
    <property type="entry name" value="Tim44-like"/>
</dbReference>
<dbReference type="PANTHER" id="PTHR10721:SF1">
    <property type="entry name" value="MITOCHONDRIAL IMPORT INNER MEMBRANE TRANSLOCASE SUBUNIT TIM44"/>
    <property type="match status" value="1"/>
</dbReference>
<keyword evidence="5 13" id="KW-0999">Mitochondrion inner membrane</keyword>
<organism evidence="16 17">
    <name type="scientific">Pisolithus tinctorius Marx 270</name>
    <dbReference type="NCBI Taxonomy" id="870435"/>
    <lineage>
        <taxon>Eukaryota</taxon>
        <taxon>Fungi</taxon>
        <taxon>Dikarya</taxon>
        <taxon>Basidiomycota</taxon>
        <taxon>Agaricomycotina</taxon>
        <taxon>Agaricomycetes</taxon>
        <taxon>Agaricomycetidae</taxon>
        <taxon>Boletales</taxon>
        <taxon>Sclerodermatineae</taxon>
        <taxon>Pisolithaceae</taxon>
        <taxon>Pisolithus</taxon>
    </lineage>
</organism>
<dbReference type="OrthoDB" id="10265990at2759"/>
<dbReference type="GO" id="GO:0005524">
    <property type="term" value="F:ATP binding"/>
    <property type="evidence" value="ECO:0007669"/>
    <property type="project" value="UniProtKB-KW"/>
</dbReference>
<keyword evidence="7 13" id="KW-0653">Protein transport</keyword>
<evidence type="ECO:0000256" key="2">
    <source>
        <dbReference type="ARBA" id="ARBA00009597"/>
    </source>
</evidence>
<evidence type="ECO:0000259" key="15">
    <source>
        <dbReference type="SMART" id="SM00978"/>
    </source>
</evidence>
<dbReference type="Gene3D" id="3.10.450.240">
    <property type="match status" value="1"/>
</dbReference>
<feature type="coiled-coil region" evidence="14">
    <location>
        <begin position="72"/>
        <end position="99"/>
    </location>
</feature>
<keyword evidence="17" id="KW-1185">Reference proteome</keyword>
<evidence type="ECO:0000313" key="17">
    <source>
        <dbReference type="Proteomes" id="UP000054217"/>
    </source>
</evidence>
<accession>A0A0C3PHV9</accession>
<dbReference type="STRING" id="870435.A0A0C3PHV9"/>
<dbReference type="Pfam" id="PF04280">
    <property type="entry name" value="Tim44"/>
    <property type="match status" value="1"/>
</dbReference>
<gene>
    <name evidence="16" type="ORF">M404DRAFT_997799</name>
</gene>
<evidence type="ECO:0000256" key="9">
    <source>
        <dbReference type="ARBA" id="ARBA00023010"/>
    </source>
</evidence>
<keyword evidence="14" id="KW-0175">Coiled coil</keyword>
<dbReference type="InParanoid" id="A0A0C3PHV9"/>
<dbReference type="GO" id="GO:0051087">
    <property type="term" value="F:protein-folding chaperone binding"/>
    <property type="evidence" value="ECO:0007669"/>
    <property type="project" value="InterPro"/>
</dbReference>
<proteinExistence type="inferred from homology"/>
<evidence type="ECO:0000256" key="6">
    <source>
        <dbReference type="ARBA" id="ARBA00022840"/>
    </source>
</evidence>
<dbReference type="HOGENOM" id="CLU_020932_0_0_1"/>
<dbReference type="InterPro" id="IPR017303">
    <property type="entry name" value="Tim44"/>
</dbReference>
<keyword evidence="3 13" id="KW-0813">Transport</keyword>
<feature type="domain" description="Tim44-like" evidence="15">
    <location>
        <begin position="297"/>
        <end position="450"/>
    </location>
</feature>
<evidence type="ECO:0000256" key="13">
    <source>
        <dbReference type="PIRNR" id="PIRNR037871"/>
    </source>
</evidence>
<sequence length="457" mass="51664">MLPRHLRSFVVAQHARMPARLSSKAFPPPFRIPPAPQHSCSSFPAGSRSFHASCRRQNEVPKSPFQTFVEVLREELRKNRELQDNVKQLQGDVDKLQDSEAMKRARDMYERARLTSSIKENPRLRAAAEELKKAGIKVGDAVSEALKTMEESEIMRAISRATSSLSSTIAQTTEPIRNTAAYKTLAETLVDALDDSGSAKHAGFESKEARRKRRQRRLEKAGLAGRRVVENTEAGQALVSVKPSPRQEAWEQFKSTNPLMQQLSSLRAAYQESESPLITPIRSVTSTIGSWFEETEVAQVTRMMRALDPHFSREAFERELREYIVPEVVDAYLSADKEALTKWCSEATYNVLWATMEQYLRQGLISDSKVLDIRQVDVSDAKILENEIPVFVVTFSTQEMLLFRNPVSREIVIGAENRVEQCVYAAVLTRVAEEISDELTGGWKVVEMARRSARAYL</sequence>
<reference evidence="16 17" key="1">
    <citation type="submission" date="2014-04" db="EMBL/GenBank/DDBJ databases">
        <authorList>
            <consortium name="DOE Joint Genome Institute"/>
            <person name="Kuo A."/>
            <person name="Kohler A."/>
            <person name="Costa M.D."/>
            <person name="Nagy L.G."/>
            <person name="Floudas D."/>
            <person name="Copeland A."/>
            <person name="Barry K.W."/>
            <person name="Cichocki N."/>
            <person name="Veneault-Fourrey C."/>
            <person name="LaButti K."/>
            <person name="Lindquist E.A."/>
            <person name="Lipzen A."/>
            <person name="Lundell T."/>
            <person name="Morin E."/>
            <person name="Murat C."/>
            <person name="Sun H."/>
            <person name="Tunlid A."/>
            <person name="Henrissat B."/>
            <person name="Grigoriev I.V."/>
            <person name="Hibbett D.S."/>
            <person name="Martin F."/>
            <person name="Nordberg H.P."/>
            <person name="Cantor M.N."/>
            <person name="Hua S.X."/>
        </authorList>
    </citation>
    <scope>NUCLEOTIDE SEQUENCE [LARGE SCALE GENOMIC DNA]</scope>
    <source>
        <strain evidence="16 17">Marx 270</strain>
    </source>
</reference>
<keyword evidence="10 13" id="KW-0496">Mitochondrion</keyword>
<reference evidence="17" key="2">
    <citation type="submission" date="2015-01" db="EMBL/GenBank/DDBJ databases">
        <title>Evolutionary Origins and Diversification of the Mycorrhizal Mutualists.</title>
        <authorList>
            <consortium name="DOE Joint Genome Institute"/>
            <consortium name="Mycorrhizal Genomics Consortium"/>
            <person name="Kohler A."/>
            <person name="Kuo A."/>
            <person name="Nagy L.G."/>
            <person name="Floudas D."/>
            <person name="Copeland A."/>
            <person name="Barry K.W."/>
            <person name="Cichocki N."/>
            <person name="Veneault-Fourrey C."/>
            <person name="LaButti K."/>
            <person name="Lindquist E.A."/>
            <person name="Lipzen A."/>
            <person name="Lundell T."/>
            <person name="Morin E."/>
            <person name="Murat C."/>
            <person name="Riley R."/>
            <person name="Ohm R."/>
            <person name="Sun H."/>
            <person name="Tunlid A."/>
            <person name="Henrissat B."/>
            <person name="Grigoriev I.V."/>
            <person name="Hibbett D.S."/>
            <person name="Martin F."/>
        </authorList>
    </citation>
    <scope>NUCLEOTIDE SEQUENCE [LARGE SCALE GENOMIC DNA]</scope>
    <source>
        <strain evidence="17">Marx 270</strain>
    </source>
</reference>
<evidence type="ECO:0000256" key="5">
    <source>
        <dbReference type="ARBA" id="ARBA00022792"/>
    </source>
</evidence>
<dbReference type="InterPro" id="IPR007379">
    <property type="entry name" value="Tim44-like_dom"/>
</dbReference>
<keyword evidence="6" id="KW-0067">ATP-binding</keyword>
<evidence type="ECO:0000256" key="1">
    <source>
        <dbReference type="ARBA" id="ARBA00004637"/>
    </source>
</evidence>
<evidence type="ECO:0000256" key="10">
    <source>
        <dbReference type="ARBA" id="ARBA00023128"/>
    </source>
</evidence>
<evidence type="ECO:0000256" key="8">
    <source>
        <dbReference type="ARBA" id="ARBA00022946"/>
    </source>
</evidence>
<dbReference type="SMART" id="SM00978">
    <property type="entry name" value="Tim44"/>
    <property type="match status" value="1"/>
</dbReference>
<dbReference type="Proteomes" id="UP000054217">
    <property type="component" value="Unassembled WGS sequence"/>
</dbReference>
<protein>
    <recommendedName>
        <fullName evidence="12 13">Mitochondrial import inner membrane translocase subunit TIM44</fullName>
    </recommendedName>
</protein>
<dbReference type="PANTHER" id="PTHR10721">
    <property type="entry name" value="MITOCHONDRIAL IMPORT INNER MEMBRANE TRANSLOCASE SUBUNIT TIM44"/>
    <property type="match status" value="1"/>
</dbReference>
<dbReference type="FunFam" id="3.10.450.240:FF:000002">
    <property type="entry name" value="Mitochondrial import inner membrane translocase subunit TIM44"/>
    <property type="match status" value="1"/>
</dbReference>
<comment type="subcellular location">
    <subcellularLocation>
        <location evidence="1">Mitochondrion inner membrane</location>
        <topology evidence="1">Peripheral membrane protein</topology>
    </subcellularLocation>
</comment>
<evidence type="ECO:0000256" key="11">
    <source>
        <dbReference type="ARBA" id="ARBA00023136"/>
    </source>
</evidence>
<evidence type="ECO:0000256" key="14">
    <source>
        <dbReference type="SAM" id="Coils"/>
    </source>
</evidence>
<dbReference type="EMBL" id="KN831959">
    <property type="protein sequence ID" value="KIO07624.1"/>
    <property type="molecule type" value="Genomic_DNA"/>
</dbReference>
<keyword evidence="8" id="KW-0809">Transit peptide</keyword>
<keyword evidence="11 13" id="KW-0472">Membrane</keyword>
<dbReference type="AlphaFoldDB" id="A0A0C3PHV9"/>
<evidence type="ECO:0000256" key="3">
    <source>
        <dbReference type="ARBA" id="ARBA00022448"/>
    </source>
</evidence>
<comment type="similarity">
    <text evidence="2 13">Belongs to the Tim44 family.</text>
</comment>
<dbReference type="InterPro" id="IPR032710">
    <property type="entry name" value="NTF2-like_dom_sf"/>
</dbReference>
<dbReference type="SUPFAM" id="SSF54427">
    <property type="entry name" value="NTF2-like"/>
    <property type="match status" value="1"/>
</dbReference>
<comment type="function">
    <text evidence="13">Essential component of the PAM complex, a complex required for the translocation of transit peptide-containing proteins from the inner membrane into the mitochondrial matrix in an ATP-dependent manner.</text>
</comment>
<dbReference type="GO" id="GO:0030150">
    <property type="term" value="P:protein import into mitochondrial matrix"/>
    <property type="evidence" value="ECO:0007669"/>
    <property type="project" value="InterPro"/>
</dbReference>
<evidence type="ECO:0000313" key="16">
    <source>
        <dbReference type="EMBL" id="KIO07624.1"/>
    </source>
</evidence>
<evidence type="ECO:0000256" key="12">
    <source>
        <dbReference type="ARBA" id="ARBA00074309"/>
    </source>
</evidence>
<name>A0A0C3PHV9_PISTI</name>
<dbReference type="GO" id="GO:0005743">
    <property type="term" value="C:mitochondrial inner membrane"/>
    <property type="evidence" value="ECO:0007669"/>
    <property type="project" value="UniProtKB-SubCell"/>
</dbReference>
<keyword evidence="4" id="KW-0547">Nucleotide-binding</keyword>
<evidence type="ECO:0000256" key="7">
    <source>
        <dbReference type="ARBA" id="ARBA00022927"/>
    </source>
</evidence>